<organism evidence="2 3">
    <name type="scientific">Curtobacterium citreum</name>
    <dbReference type="NCBI Taxonomy" id="2036"/>
    <lineage>
        <taxon>Bacteria</taxon>
        <taxon>Bacillati</taxon>
        <taxon>Actinomycetota</taxon>
        <taxon>Actinomycetes</taxon>
        <taxon>Micrococcales</taxon>
        <taxon>Microbacteriaceae</taxon>
        <taxon>Curtobacterium</taxon>
    </lineage>
</organism>
<name>A0A850DWV7_9MICO</name>
<sequence>MRIRSTKPEFWRSERIASVTWDARLVLKGLESFVDDNGVGRDDLPLIVGDLFQRDLVREPSRTLARVSEAITELHTAGLVHRYDSDGTALLFLSFWESVQRVDKPQAGRFPRPDGTFNYKDSLIREPDATSRESSRTLAPGTGEQGNRGTEEQGNRETPRKRGTRVDEHWVPDDELIAQMRDECPGVDLRAEHRVFVDYWIAQPGQKGVKTDWPATWRNWIRRKAGDTRPGRGAQQSRGQQRQDELLAFATAADHPSDIRQEITS</sequence>
<feature type="region of interest" description="Disordered" evidence="1">
    <location>
        <begin position="224"/>
        <end position="244"/>
    </location>
</feature>
<evidence type="ECO:0000256" key="1">
    <source>
        <dbReference type="SAM" id="MobiDB-lite"/>
    </source>
</evidence>
<evidence type="ECO:0000313" key="3">
    <source>
        <dbReference type="Proteomes" id="UP000539146"/>
    </source>
</evidence>
<accession>A0A850DWV7</accession>
<dbReference type="AlphaFoldDB" id="A0A850DWV7"/>
<protein>
    <submittedName>
        <fullName evidence="2">Uncharacterized protein</fullName>
    </submittedName>
</protein>
<evidence type="ECO:0000313" key="2">
    <source>
        <dbReference type="EMBL" id="NUU27933.1"/>
    </source>
</evidence>
<feature type="compositionally biased region" description="Low complexity" evidence="1">
    <location>
        <begin position="231"/>
        <end position="240"/>
    </location>
</feature>
<dbReference type="Proteomes" id="UP000539146">
    <property type="component" value="Unassembled WGS sequence"/>
</dbReference>
<reference evidence="2 3" key="1">
    <citation type="submission" date="2020-05" db="EMBL/GenBank/DDBJ databases">
        <title>Genome Sequencing of Type Strains.</title>
        <authorList>
            <person name="Lemaire J.F."/>
            <person name="Inderbitzin P."/>
            <person name="Gregorio O.A."/>
            <person name="Collins S.B."/>
            <person name="Wespe N."/>
            <person name="Knight-Connoni V."/>
        </authorList>
    </citation>
    <scope>NUCLEOTIDE SEQUENCE [LARGE SCALE GENOMIC DNA]</scope>
    <source>
        <strain evidence="2 3">DSM 20512</strain>
    </source>
</reference>
<gene>
    <name evidence="2" type="ORF">HP467_07385</name>
</gene>
<feature type="compositionally biased region" description="Basic and acidic residues" evidence="1">
    <location>
        <begin position="122"/>
        <end position="135"/>
    </location>
</feature>
<dbReference type="EMBL" id="JABMCG010000095">
    <property type="protein sequence ID" value="NUU27933.1"/>
    <property type="molecule type" value="Genomic_DNA"/>
</dbReference>
<comment type="caution">
    <text evidence="2">The sequence shown here is derived from an EMBL/GenBank/DDBJ whole genome shotgun (WGS) entry which is preliminary data.</text>
</comment>
<dbReference type="RefSeq" id="WP_175325764.1">
    <property type="nucleotide sequence ID" value="NZ_BAAAWP010000001.1"/>
</dbReference>
<feature type="compositionally biased region" description="Basic and acidic residues" evidence="1">
    <location>
        <begin position="149"/>
        <end position="169"/>
    </location>
</feature>
<proteinExistence type="predicted"/>
<feature type="region of interest" description="Disordered" evidence="1">
    <location>
        <begin position="105"/>
        <end position="169"/>
    </location>
</feature>